<keyword evidence="4" id="KW-0648">Protein biosynthesis</keyword>
<name>A0A6A6UVR0_9PLEO</name>
<keyword evidence="2" id="KW-0963">Cytoplasm</keyword>
<feature type="region of interest" description="Disordered" evidence="5">
    <location>
        <begin position="1"/>
        <end position="38"/>
    </location>
</feature>
<dbReference type="Proteomes" id="UP000799440">
    <property type="component" value="Unassembled WGS sequence"/>
</dbReference>
<feature type="domain" description="HBS1-like protein N-terminal" evidence="6">
    <location>
        <begin position="18"/>
        <end position="91"/>
    </location>
</feature>
<dbReference type="Pfam" id="PF08938">
    <property type="entry name" value="HBS1_N"/>
    <property type="match status" value="1"/>
</dbReference>
<feature type="region of interest" description="Disordered" evidence="5">
    <location>
        <begin position="229"/>
        <end position="324"/>
    </location>
</feature>
<evidence type="ECO:0000256" key="2">
    <source>
        <dbReference type="ARBA" id="ARBA00022490"/>
    </source>
</evidence>
<dbReference type="InterPro" id="IPR015033">
    <property type="entry name" value="HBS1-like_N"/>
</dbReference>
<evidence type="ECO:0000259" key="6">
    <source>
        <dbReference type="Pfam" id="PF08938"/>
    </source>
</evidence>
<keyword evidence="3" id="KW-0378">Hydrolase</keyword>
<comment type="subcellular location">
    <subcellularLocation>
        <location evidence="1">Cytoplasm</location>
    </subcellularLocation>
</comment>
<dbReference type="GO" id="GO:0006412">
    <property type="term" value="P:translation"/>
    <property type="evidence" value="ECO:0007669"/>
    <property type="project" value="UniProtKB-KW"/>
</dbReference>
<feature type="compositionally biased region" description="Polar residues" evidence="5">
    <location>
        <begin position="110"/>
        <end position="124"/>
    </location>
</feature>
<organism evidence="7 8">
    <name type="scientific">Sporormia fimetaria CBS 119925</name>
    <dbReference type="NCBI Taxonomy" id="1340428"/>
    <lineage>
        <taxon>Eukaryota</taxon>
        <taxon>Fungi</taxon>
        <taxon>Dikarya</taxon>
        <taxon>Ascomycota</taxon>
        <taxon>Pezizomycotina</taxon>
        <taxon>Dothideomycetes</taxon>
        <taxon>Pleosporomycetidae</taxon>
        <taxon>Pleosporales</taxon>
        <taxon>Sporormiaceae</taxon>
        <taxon>Sporormia</taxon>
    </lineage>
</organism>
<evidence type="ECO:0000313" key="8">
    <source>
        <dbReference type="Proteomes" id="UP000799440"/>
    </source>
</evidence>
<proteinExistence type="predicted"/>
<dbReference type="GO" id="GO:0005737">
    <property type="term" value="C:cytoplasm"/>
    <property type="evidence" value="ECO:0007669"/>
    <property type="project" value="UniProtKB-SubCell"/>
</dbReference>
<evidence type="ECO:0000256" key="4">
    <source>
        <dbReference type="ARBA" id="ARBA00022917"/>
    </source>
</evidence>
<feature type="region of interest" description="Disordered" evidence="5">
    <location>
        <begin position="90"/>
        <end position="124"/>
    </location>
</feature>
<gene>
    <name evidence="7" type="ORF">M011DRAFT_315976</name>
</gene>
<dbReference type="OrthoDB" id="342024at2759"/>
<accession>A0A6A6UVR0</accession>
<dbReference type="AlphaFoldDB" id="A0A6A6UVR0"/>
<evidence type="ECO:0000256" key="5">
    <source>
        <dbReference type="SAM" id="MobiDB-lite"/>
    </source>
</evidence>
<feature type="compositionally biased region" description="Acidic residues" evidence="5">
    <location>
        <begin position="15"/>
        <end position="38"/>
    </location>
</feature>
<keyword evidence="8" id="KW-1185">Reference proteome</keyword>
<dbReference type="EMBL" id="MU006622">
    <property type="protein sequence ID" value="KAF2741859.1"/>
    <property type="molecule type" value="Genomic_DNA"/>
</dbReference>
<reference evidence="7" key="1">
    <citation type="journal article" date="2020" name="Stud. Mycol.">
        <title>101 Dothideomycetes genomes: a test case for predicting lifestyles and emergence of pathogens.</title>
        <authorList>
            <person name="Haridas S."/>
            <person name="Albert R."/>
            <person name="Binder M."/>
            <person name="Bloem J."/>
            <person name="Labutti K."/>
            <person name="Salamov A."/>
            <person name="Andreopoulos B."/>
            <person name="Baker S."/>
            <person name="Barry K."/>
            <person name="Bills G."/>
            <person name="Bluhm B."/>
            <person name="Cannon C."/>
            <person name="Castanera R."/>
            <person name="Culley D."/>
            <person name="Daum C."/>
            <person name="Ezra D."/>
            <person name="Gonzalez J."/>
            <person name="Henrissat B."/>
            <person name="Kuo A."/>
            <person name="Liang C."/>
            <person name="Lipzen A."/>
            <person name="Lutzoni F."/>
            <person name="Magnuson J."/>
            <person name="Mondo S."/>
            <person name="Nolan M."/>
            <person name="Ohm R."/>
            <person name="Pangilinan J."/>
            <person name="Park H.-J."/>
            <person name="Ramirez L."/>
            <person name="Alfaro M."/>
            <person name="Sun H."/>
            <person name="Tritt A."/>
            <person name="Yoshinaga Y."/>
            <person name="Zwiers L.-H."/>
            <person name="Turgeon B."/>
            <person name="Goodwin S."/>
            <person name="Spatafora J."/>
            <person name="Crous P."/>
            <person name="Grigoriev I."/>
        </authorList>
    </citation>
    <scope>NUCLEOTIDE SEQUENCE</scope>
    <source>
        <strain evidence="7">CBS 119925</strain>
    </source>
</reference>
<evidence type="ECO:0000313" key="7">
    <source>
        <dbReference type="EMBL" id="KAF2741859.1"/>
    </source>
</evidence>
<dbReference type="GO" id="GO:0016787">
    <property type="term" value="F:hydrolase activity"/>
    <property type="evidence" value="ECO:0007669"/>
    <property type="project" value="UniProtKB-KW"/>
</dbReference>
<evidence type="ECO:0000256" key="3">
    <source>
        <dbReference type="ARBA" id="ARBA00022801"/>
    </source>
</evidence>
<feature type="compositionally biased region" description="Acidic residues" evidence="5">
    <location>
        <begin position="308"/>
        <end position="317"/>
    </location>
</feature>
<protein>
    <recommendedName>
        <fullName evidence="6">HBS1-like protein N-terminal domain-containing protein</fullName>
    </recommendedName>
</protein>
<sequence>MPPKSGHHRARTVDYDDDDVYDDDYYEEEGDTGMTDDDREQLRLGTIQVKEALGTDVPVSDSQIHEALWHYYFDVGKSVSYLKNKFAPTKAAPAAEAKKPKPVSRFDQAASATTIPDSKGSSGTSDLFSPLCGHVRVGLHRTYPHSSLGRAHMVTTPTMKAAAKGCAESLTSLYPLPIILGTEPEPLRNFFWDTPWGNVPPERLGNMHAVPLYPPGRLLGGSAKPSKLAALAAARKKKQEEAGHRTRNQDGKDGTEAAVAMLDKLTVKSKDKPGSSALVNPSESRVGKSKPGRLQYRRQQSSPQPETPEPETTEPIEEDPKPVIQVPNIRTAPSSFGTILCDVPRSVTTDLPTISLTLPVPYVGSEYDSPENGFAGPSPDDIVLRAQGSRAVQG</sequence>
<evidence type="ECO:0000256" key="1">
    <source>
        <dbReference type="ARBA" id="ARBA00004496"/>
    </source>
</evidence>
<feature type="compositionally biased region" description="Basic and acidic residues" evidence="5">
    <location>
        <begin position="238"/>
        <end position="255"/>
    </location>
</feature>
<feature type="compositionally biased region" description="Basic residues" evidence="5">
    <location>
        <begin position="1"/>
        <end position="10"/>
    </location>
</feature>